<dbReference type="PANTHER" id="PTHR46060">
    <property type="entry name" value="MARINER MOS1 TRANSPOSASE-LIKE PROTEIN"/>
    <property type="match status" value="1"/>
</dbReference>
<evidence type="ECO:0000313" key="2">
    <source>
        <dbReference type="Proteomes" id="UP000235965"/>
    </source>
</evidence>
<sequence length="134" mass="15686">MDGKIKQCVCIKFCVKLDKSATKSLEMLLPELWCDQKWLHHDNARAHMSLKTPEFMTNNTVIVPHPLYLLDLAPCDFTLFPKLKIKLKGQSFERVSDIQRQSQVVLDSIKENYFHSAFEAWKKQWDHCIHSKLA</sequence>
<comment type="caution">
    <text evidence="1">The sequence shown here is derived from an EMBL/GenBank/DDBJ whole genome shotgun (WGS) entry which is preliminary data.</text>
</comment>
<dbReference type="AlphaFoldDB" id="A0A2J7PTL2"/>
<protein>
    <recommendedName>
        <fullName evidence="3">Tc1-like transposase DDE domain-containing protein</fullName>
    </recommendedName>
</protein>
<evidence type="ECO:0000313" key="1">
    <source>
        <dbReference type="EMBL" id="PNF19677.1"/>
    </source>
</evidence>
<name>A0A2J7PTL2_9NEOP</name>
<dbReference type="Proteomes" id="UP000235965">
    <property type="component" value="Unassembled WGS sequence"/>
</dbReference>
<evidence type="ECO:0008006" key="3">
    <source>
        <dbReference type="Google" id="ProtNLM"/>
    </source>
</evidence>
<gene>
    <name evidence="1" type="ORF">B7P43_G16064</name>
</gene>
<dbReference type="InterPro" id="IPR052709">
    <property type="entry name" value="Transposase-MT_Hybrid"/>
</dbReference>
<dbReference type="GO" id="GO:0003676">
    <property type="term" value="F:nucleic acid binding"/>
    <property type="evidence" value="ECO:0007669"/>
    <property type="project" value="InterPro"/>
</dbReference>
<dbReference type="EMBL" id="NEVH01021236">
    <property type="protein sequence ID" value="PNF19677.1"/>
    <property type="molecule type" value="Genomic_DNA"/>
</dbReference>
<dbReference type="STRING" id="105785.A0A2J7PTL2"/>
<reference evidence="1 2" key="1">
    <citation type="submission" date="2017-12" db="EMBL/GenBank/DDBJ databases">
        <title>Hemimetabolous genomes reveal molecular basis of termite eusociality.</title>
        <authorList>
            <person name="Harrison M.C."/>
            <person name="Jongepier E."/>
            <person name="Robertson H.M."/>
            <person name="Arning N."/>
            <person name="Bitard-Feildel T."/>
            <person name="Chao H."/>
            <person name="Childers C.P."/>
            <person name="Dinh H."/>
            <person name="Doddapaneni H."/>
            <person name="Dugan S."/>
            <person name="Gowin J."/>
            <person name="Greiner C."/>
            <person name="Han Y."/>
            <person name="Hu H."/>
            <person name="Hughes D.S.T."/>
            <person name="Huylmans A.-K."/>
            <person name="Kemena C."/>
            <person name="Kremer L.P.M."/>
            <person name="Lee S.L."/>
            <person name="Lopez-Ezquerra A."/>
            <person name="Mallet L."/>
            <person name="Monroy-Kuhn J.M."/>
            <person name="Moser A."/>
            <person name="Murali S.C."/>
            <person name="Muzny D.M."/>
            <person name="Otani S."/>
            <person name="Piulachs M.-D."/>
            <person name="Poelchau M."/>
            <person name="Qu J."/>
            <person name="Schaub F."/>
            <person name="Wada-Katsumata A."/>
            <person name="Worley K.C."/>
            <person name="Xie Q."/>
            <person name="Ylla G."/>
            <person name="Poulsen M."/>
            <person name="Gibbs R.A."/>
            <person name="Schal C."/>
            <person name="Richards S."/>
            <person name="Belles X."/>
            <person name="Korb J."/>
            <person name="Bornberg-Bauer E."/>
        </authorList>
    </citation>
    <scope>NUCLEOTIDE SEQUENCE [LARGE SCALE GENOMIC DNA]</scope>
    <source>
        <tissue evidence="1">Whole body</tissue>
    </source>
</reference>
<keyword evidence="2" id="KW-1185">Reference proteome</keyword>
<dbReference type="Gene3D" id="3.30.420.10">
    <property type="entry name" value="Ribonuclease H-like superfamily/Ribonuclease H"/>
    <property type="match status" value="1"/>
</dbReference>
<proteinExistence type="predicted"/>
<dbReference type="InterPro" id="IPR036397">
    <property type="entry name" value="RNaseH_sf"/>
</dbReference>
<organism evidence="1 2">
    <name type="scientific">Cryptotermes secundus</name>
    <dbReference type="NCBI Taxonomy" id="105785"/>
    <lineage>
        <taxon>Eukaryota</taxon>
        <taxon>Metazoa</taxon>
        <taxon>Ecdysozoa</taxon>
        <taxon>Arthropoda</taxon>
        <taxon>Hexapoda</taxon>
        <taxon>Insecta</taxon>
        <taxon>Pterygota</taxon>
        <taxon>Neoptera</taxon>
        <taxon>Polyneoptera</taxon>
        <taxon>Dictyoptera</taxon>
        <taxon>Blattodea</taxon>
        <taxon>Blattoidea</taxon>
        <taxon>Termitoidae</taxon>
        <taxon>Kalotermitidae</taxon>
        <taxon>Cryptotermitinae</taxon>
        <taxon>Cryptotermes</taxon>
    </lineage>
</organism>
<accession>A0A2J7PTL2</accession>
<dbReference type="InParanoid" id="A0A2J7PTL2"/>
<dbReference type="PANTHER" id="PTHR46060:SF1">
    <property type="entry name" value="MARINER MOS1 TRANSPOSASE-LIKE PROTEIN"/>
    <property type="match status" value="1"/>
</dbReference>